<dbReference type="eggNOG" id="arCOG11618">
    <property type="taxonomic scope" value="Archaea"/>
</dbReference>
<sequence length="67" mass="7778">MIVADVRLRGKLEADVYVEDIDKREVEYSPSRLGYVCTVEQCYADILTYGDAGPIWWTYYGRLGYTM</sequence>
<reference evidence="1 2" key="1">
    <citation type="journal article" date="2002" name="Proc. Natl. Acad. Sci. U.S.A.">
        <title>Genome sequence of the hyperthermophilic crenarchaeon Pyrobaculum aerophilum.</title>
        <authorList>
            <person name="Fitz-Gibbon S.T."/>
            <person name="Ladner H."/>
            <person name="Kim U.J."/>
            <person name="Stetter K.O."/>
            <person name="Simon M.I."/>
            <person name="Miller J.H."/>
        </authorList>
    </citation>
    <scope>NUCLEOTIDE SEQUENCE [LARGE SCALE GENOMIC DNA]</scope>
    <source>
        <strain evidence="2">ATCC 51768 / DSM 7523 / JCM 9630 / CIP 104966 / NBRC 100827 / IM2</strain>
    </source>
</reference>
<evidence type="ECO:0000313" key="1">
    <source>
        <dbReference type="EMBL" id="AAL64227.1"/>
    </source>
</evidence>
<name>Q8ZV29_PYRAE</name>
<organism evidence="1 2">
    <name type="scientific">Pyrobaculum aerophilum (strain ATCC 51768 / DSM 7523 / JCM 9630 / CIP 104966 / NBRC 100827 / IM2)</name>
    <dbReference type="NCBI Taxonomy" id="178306"/>
    <lineage>
        <taxon>Archaea</taxon>
        <taxon>Thermoproteota</taxon>
        <taxon>Thermoprotei</taxon>
        <taxon>Thermoproteales</taxon>
        <taxon>Thermoproteaceae</taxon>
        <taxon>Pyrobaculum</taxon>
    </lineage>
</organism>
<gene>
    <name evidence="1" type="ordered locus">PAE2481a</name>
</gene>
<dbReference type="HOGENOM" id="CLU_2802421_0_0_2"/>
<keyword evidence="2" id="KW-1185">Reference proteome</keyword>
<evidence type="ECO:0000313" key="2">
    <source>
        <dbReference type="Proteomes" id="UP000002439"/>
    </source>
</evidence>
<dbReference type="EnsemblBacteria" id="AAL64227">
    <property type="protein sequence ID" value="AAL64227"/>
    <property type="gene ID" value="PAE2481a"/>
</dbReference>
<dbReference type="EMBL" id="AE009441">
    <property type="protein sequence ID" value="AAL64227.1"/>
    <property type="molecule type" value="Genomic_DNA"/>
</dbReference>
<dbReference type="InParanoid" id="Q8ZV29"/>
<dbReference type="KEGG" id="pai:PAE2481a"/>
<dbReference type="Proteomes" id="UP000002439">
    <property type="component" value="Chromosome"/>
</dbReference>
<protein>
    <submittedName>
        <fullName evidence="1">Uncharacterized protein</fullName>
    </submittedName>
</protein>
<accession>Q8ZV29</accession>
<dbReference type="AlphaFoldDB" id="Q8ZV29"/>
<proteinExistence type="predicted"/>